<gene>
    <name evidence="2" type="ORF">HINF_LOCUS29831</name>
    <name evidence="1" type="ORF">HINF_LOCUS54504</name>
</gene>
<comment type="caution">
    <text evidence="1">The sequence shown here is derived from an EMBL/GenBank/DDBJ whole genome shotgun (WGS) entry which is preliminary data.</text>
</comment>
<dbReference type="Proteomes" id="UP001642409">
    <property type="component" value="Unassembled WGS sequence"/>
</dbReference>
<evidence type="ECO:0000313" key="2">
    <source>
        <dbReference type="EMBL" id="CAL6024887.1"/>
    </source>
</evidence>
<evidence type="ECO:0000313" key="3">
    <source>
        <dbReference type="Proteomes" id="UP001642409"/>
    </source>
</evidence>
<protein>
    <submittedName>
        <fullName evidence="2">Hypothetical_protein</fullName>
    </submittedName>
</protein>
<dbReference type="AlphaFoldDB" id="A0AA86R6H5"/>
<organism evidence="1">
    <name type="scientific">Hexamita inflata</name>
    <dbReference type="NCBI Taxonomy" id="28002"/>
    <lineage>
        <taxon>Eukaryota</taxon>
        <taxon>Metamonada</taxon>
        <taxon>Diplomonadida</taxon>
        <taxon>Hexamitidae</taxon>
        <taxon>Hexamitinae</taxon>
        <taxon>Hexamita</taxon>
    </lineage>
</organism>
<keyword evidence="3" id="KW-1185">Reference proteome</keyword>
<reference evidence="1" key="1">
    <citation type="submission" date="2023-06" db="EMBL/GenBank/DDBJ databases">
        <authorList>
            <person name="Kurt Z."/>
        </authorList>
    </citation>
    <scope>NUCLEOTIDE SEQUENCE</scope>
</reference>
<dbReference type="EMBL" id="CAXDID020000097">
    <property type="protein sequence ID" value="CAL6024887.1"/>
    <property type="molecule type" value="Genomic_DNA"/>
</dbReference>
<name>A0AA86R6H5_9EUKA</name>
<reference evidence="2 3" key="2">
    <citation type="submission" date="2024-07" db="EMBL/GenBank/DDBJ databases">
        <authorList>
            <person name="Akdeniz Z."/>
        </authorList>
    </citation>
    <scope>NUCLEOTIDE SEQUENCE [LARGE SCALE GENOMIC DNA]</scope>
</reference>
<evidence type="ECO:0000313" key="1">
    <source>
        <dbReference type="EMBL" id="CAI9966859.1"/>
    </source>
</evidence>
<sequence>MQELKESKQKINNQLCLLRQKLKYNSRVNKSNDLIQQQIDQLIQSRKQLQIDYDHTNLNEAQLAHKEMLHKKYLNYKQQAQLEGRRYYQLEQYYKNKDKTSIIE</sequence>
<dbReference type="EMBL" id="CATOUU010001010">
    <property type="protein sequence ID" value="CAI9966859.1"/>
    <property type="molecule type" value="Genomic_DNA"/>
</dbReference>
<accession>A0AA86R6H5</accession>
<proteinExistence type="predicted"/>